<dbReference type="OrthoDB" id="7876776at2"/>
<protein>
    <submittedName>
        <fullName evidence="2">Uncharacterized protein</fullName>
    </submittedName>
</protein>
<reference evidence="2 3" key="1">
    <citation type="submission" date="2017-03" db="EMBL/GenBank/DDBJ databases">
        <authorList>
            <person name="Afonso C.L."/>
            <person name="Miller P.J."/>
            <person name="Scott M.A."/>
            <person name="Spackman E."/>
            <person name="Goraichik I."/>
            <person name="Dimitrov K.M."/>
            <person name="Suarez D.L."/>
            <person name="Swayne D.E."/>
        </authorList>
    </citation>
    <scope>NUCLEOTIDE SEQUENCE [LARGE SCALE GENOMIC DNA]</scope>
    <source>
        <strain evidence="2 3">CECT 8287</strain>
    </source>
</reference>
<dbReference type="RefSeq" id="WP_085893590.1">
    <property type="nucleotide sequence ID" value="NZ_FWFL01000010.1"/>
</dbReference>
<accession>A0A1Y5TEC6</accession>
<evidence type="ECO:0000313" key="2">
    <source>
        <dbReference type="EMBL" id="SLN62202.1"/>
    </source>
</evidence>
<keyword evidence="3" id="KW-1185">Reference proteome</keyword>
<proteinExistence type="predicted"/>
<organism evidence="2 3">
    <name type="scientific">Roseovarius litorisediminis</name>
    <dbReference type="NCBI Taxonomy" id="1312363"/>
    <lineage>
        <taxon>Bacteria</taxon>
        <taxon>Pseudomonadati</taxon>
        <taxon>Pseudomonadota</taxon>
        <taxon>Alphaproteobacteria</taxon>
        <taxon>Rhodobacterales</taxon>
        <taxon>Roseobacteraceae</taxon>
        <taxon>Roseovarius</taxon>
    </lineage>
</organism>
<feature type="compositionally biased region" description="Basic residues" evidence="1">
    <location>
        <begin position="195"/>
        <end position="213"/>
    </location>
</feature>
<dbReference type="Proteomes" id="UP000193827">
    <property type="component" value="Unassembled WGS sequence"/>
</dbReference>
<dbReference type="AlphaFoldDB" id="A0A1Y5TEC6"/>
<evidence type="ECO:0000256" key="1">
    <source>
        <dbReference type="SAM" id="MobiDB-lite"/>
    </source>
</evidence>
<dbReference type="EMBL" id="FWFL01000010">
    <property type="protein sequence ID" value="SLN62202.1"/>
    <property type="molecule type" value="Genomic_DNA"/>
</dbReference>
<sequence>MIKYSKSDDELPHENPEFDSRLECFFNGDPIPPKDAVDFDVGSRIEEFRLRDIEQFEIAMSALDDLDCESPADMITAKFYTCAYDPDEEPVDRIYEAPTMVSRYDKCFARVRALEAQLEKANPNDAPRVAADLKAANAAWDIEKERGLNDRFRKFHLIDGWRSGEGRDGYNTARRTKRSEPNTILQGMSEEERKEHKRALGRNREWKRSKKKAGWSDDQIENGLRERLVLKQA</sequence>
<name>A0A1Y5TEC6_9RHOB</name>
<feature type="region of interest" description="Disordered" evidence="1">
    <location>
        <begin position="169"/>
        <end position="217"/>
    </location>
</feature>
<gene>
    <name evidence="2" type="ORF">PEL8287_03387</name>
</gene>
<evidence type="ECO:0000313" key="3">
    <source>
        <dbReference type="Proteomes" id="UP000193827"/>
    </source>
</evidence>